<keyword evidence="2" id="KW-0408">Iron</keyword>
<dbReference type="InterPro" id="IPR036396">
    <property type="entry name" value="Cyt_P450_sf"/>
</dbReference>
<keyword evidence="2" id="KW-0349">Heme</keyword>
<evidence type="ECO:0000313" key="3">
    <source>
        <dbReference type="EMBL" id="MFC4859236.1"/>
    </source>
</evidence>
<keyword evidence="2" id="KW-0479">Metal-binding</keyword>
<dbReference type="EMBL" id="JBHSIS010000027">
    <property type="protein sequence ID" value="MFC4859236.1"/>
    <property type="molecule type" value="Genomic_DNA"/>
</dbReference>
<keyword evidence="2" id="KW-0503">Monooxygenase</keyword>
<evidence type="ECO:0000256" key="2">
    <source>
        <dbReference type="RuleBase" id="RU000461"/>
    </source>
</evidence>
<dbReference type="Gene3D" id="1.10.630.10">
    <property type="entry name" value="Cytochrome P450"/>
    <property type="match status" value="1"/>
</dbReference>
<comment type="similarity">
    <text evidence="1 2">Belongs to the cytochrome P450 family.</text>
</comment>
<dbReference type="PROSITE" id="PS00086">
    <property type="entry name" value="CYTOCHROME_P450"/>
    <property type="match status" value="1"/>
</dbReference>
<dbReference type="PRINTS" id="PR00385">
    <property type="entry name" value="P450"/>
</dbReference>
<dbReference type="PANTHER" id="PTHR46696">
    <property type="entry name" value="P450, PUTATIVE (EUROFUNG)-RELATED"/>
    <property type="match status" value="1"/>
</dbReference>
<protein>
    <submittedName>
        <fullName evidence="3">Cytochrome P450</fullName>
        <ecNumber evidence="3">1.14.-.-</ecNumber>
    </submittedName>
</protein>
<dbReference type="SUPFAM" id="SSF48264">
    <property type="entry name" value="Cytochrome P450"/>
    <property type="match status" value="1"/>
</dbReference>
<keyword evidence="4" id="KW-1185">Reference proteome</keyword>
<dbReference type="CDD" id="cd11030">
    <property type="entry name" value="CYP105-like"/>
    <property type="match status" value="1"/>
</dbReference>
<dbReference type="RefSeq" id="WP_378062174.1">
    <property type="nucleotide sequence ID" value="NZ_JBHSIS010000027.1"/>
</dbReference>
<dbReference type="EC" id="1.14.-.-" evidence="3"/>
<dbReference type="Pfam" id="PF00067">
    <property type="entry name" value="p450"/>
    <property type="match status" value="2"/>
</dbReference>
<dbReference type="Proteomes" id="UP001595859">
    <property type="component" value="Unassembled WGS sequence"/>
</dbReference>
<accession>A0ABV9SES1</accession>
<evidence type="ECO:0000313" key="4">
    <source>
        <dbReference type="Proteomes" id="UP001595859"/>
    </source>
</evidence>
<sequence>MQWLDMTYTYPGTREHPLHPPSDYFAMAQEGPIVRAGLADGRQVWLVTRYDEARRVLADTRFSSDARKPGFPVRRSPSSLIRDDPPRHTFLRRFLAEEFRGRAIARLRPVVEQIVRDLSGAMERECTAEFMSTFAMPLPSTVICRLLAVPDEDHELLQSMGARTLSATASDAEVDAAVDDLGSYMRLVVERELRRPSDSVVGRLAMASQSHGMDPETLVDLCRLLLVAGHVTTVNAIGIGLYSLLKHPAQWELLCRRPQLVNRAVEELLRFLTVAQTMSRVATVDIDLAGAHIRAGDGVMVLLTVANRDERIFERPNEFDMERPRRPHLAFGHGPHLCLGAALAQLEMRVAFDHLVRTFPQLSLAAGDDEMEYRTKVLIYGVHALPVRLV</sequence>
<dbReference type="InterPro" id="IPR002397">
    <property type="entry name" value="Cyt_P450_B"/>
</dbReference>
<name>A0ABV9SES1_9PSEU</name>
<organism evidence="3 4">
    <name type="scientific">Actinophytocola glycyrrhizae</name>
    <dbReference type="NCBI Taxonomy" id="2044873"/>
    <lineage>
        <taxon>Bacteria</taxon>
        <taxon>Bacillati</taxon>
        <taxon>Actinomycetota</taxon>
        <taxon>Actinomycetes</taxon>
        <taxon>Pseudonocardiales</taxon>
        <taxon>Pseudonocardiaceae</taxon>
    </lineage>
</organism>
<dbReference type="PANTHER" id="PTHR46696:SF1">
    <property type="entry name" value="CYTOCHROME P450 YJIB-RELATED"/>
    <property type="match status" value="1"/>
</dbReference>
<comment type="caution">
    <text evidence="3">The sequence shown here is derived from an EMBL/GenBank/DDBJ whole genome shotgun (WGS) entry which is preliminary data.</text>
</comment>
<dbReference type="PRINTS" id="PR00359">
    <property type="entry name" value="BP450"/>
</dbReference>
<keyword evidence="2 3" id="KW-0560">Oxidoreductase</keyword>
<reference evidence="4" key="1">
    <citation type="journal article" date="2019" name="Int. J. Syst. Evol. Microbiol.">
        <title>The Global Catalogue of Microorganisms (GCM) 10K type strain sequencing project: providing services to taxonomists for standard genome sequencing and annotation.</title>
        <authorList>
            <consortium name="The Broad Institute Genomics Platform"/>
            <consortium name="The Broad Institute Genome Sequencing Center for Infectious Disease"/>
            <person name="Wu L."/>
            <person name="Ma J."/>
        </authorList>
    </citation>
    <scope>NUCLEOTIDE SEQUENCE [LARGE SCALE GENOMIC DNA]</scope>
    <source>
        <strain evidence="4">ZS-22-S1</strain>
    </source>
</reference>
<dbReference type="InterPro" id="IPR001128">
    <property type="entry name" value="Cyt_P450"/>
</dbReference>
<evidence type="ECO:0000256" key="1">
    <source>
        <dbReference type="ARBA" id="ARBA00010617"/>
    </source>
</evidence>
<proteinExistence type="inferred from homology"/>
<dbReference type="InterPro" id="IPR017972">
    <property type="entry name" value="Cyt_P450_CS"/>
</dbReference>
<dbReference type="GO" id="GO:0016491">
    <property type="term" value="F:oxidoreductase activity"/>
    <property type="evidence" value="ECO:0007669"/>
    <property type="project" value="UniProtKB-KW"/>
</dbReference>
<gene>
    <name evidence="3" type="ORF">ACFPCV_37560</name>
</gene>